<dbReference type="PROSITE" id="PS51318">
    <property type="entry name" value="TAT"/>
    <property type="match status" value="1"/>
</dbReference>
<dbReference type="EMBL" id="JACHXN010000013">
    <property type="protein sequence ID" value="MBB3147673.1"/>
    <property type="molecule type" value="Genomic_DNA"/>
</dbReference>
<evidence type="ECO:0008006" key="3">
    <source>
        <dbReference type="Google" id="ProtNLM"/>
    </source>
</evidence>
<name>A0A839UCW1_9HYPH</name>
<accession>A0A839UCW1</accession>
<dbReference type="AlphaFoldDB" id="A0A839UCW1"/>
<gene>
    <name evidence="1" type="ORF">FHS21_004097</name>
</gene>
<sequence length="44" mass="4741">MFATDRRAFLKATVAGTVVSVVGIPEVTSAADQNFTGVLFIRPW</sequence>
<comment type="caution">
    <text evidence="1">The sequence shown here is derived from an EMBL/GenBank/DDBJ whole genome shotgun (WGS) entry which is preliminary data.</text>
</comment>
<organism evidence="1 2">
    <name type="scientific">Phyllobacterium trifolii</name>
    <dbReference type="NCBI Taxonomy" id="300193"/>
    <lineage>
        <taxon>Bacteria</taxon>
        <taxon>Pseudomonadati</taxon>
        <taxon>Pseudomonadota</taxon>
        <taxon>Alphaproteobacteria</taxon>
        <taxon>Hyphomicrobiales</taxon>
        <taxon>Phyllobacteriaceae</taxon>
        <taxon>Phyllobacterium</taxon>
    </lineage>
</organism>
<reference evidence="1 2" key="1">
    <citation type="submission" date="2020-08" db="EMBL/GenBank/DDBJ databases">
        <title>Genomic Encyclopedia of Type Strains, Phase III (KMG-III): the genomes of soil and plant-associated and newly described type strains.</title>
        <authorList>
            <person name="Whitman W."/>
        </authorList>
    </citation>
    <scope>NUCLEOTIDE SEQUENCE [LARGE SCALE GENOMIC DNA]</scope>
    <source>
        <strain evidence="1 2">CECT 7015</strain>
    </source>
</reference>
<protein>
    <recommendedName>
        <fullName evidence="3">Twin-arginine translocation signal domain-containing protein</fullName>
    </recommendedName>
</protein>
<evidence type="ECO:0000313" key="2">
    <source>
        <dbReference type="Proteomes" id="UP000554520"/>
    </source>
</evidence>
<keyword evidence="2" id="KW-1185">Reference proteome</keyword>
<dbReference type="Proteomes" id="UP000554520">
    <property type="component" value="Unassembled WGS sequence"/>
</dbReference>
<dbReference type="InterPro" id="IPR019546">
    <property type="entry name" value="TAT_signal_bac_arc"/>
</dbReference>
<dbReference type="NCBIfam" id="TIGR01409">
    <property type="entry name" value="TAT_signal_seq"/>
    <property type="match status" value="1"/>
</dbReference>
<evidence type="ECO:0000313" key="1">
    <source>
        <dbReference type="EMBL" id="MBB3147673.1"/>
    </source>
</evidence>
<proteinExistence type="predicted"/>
<dbReference type="InterPro" id="IPR006311">
    <property type="entry name" value="TAT_signal"/>
</dbReference>